<proteinExistence type="inferred from homology"/>
<evidence type="ECO:0000256" key="8">
    <source>
        <dbReference type="ARBA" id="ARBA00023022"/>
    </source>
</evidence>
<evidence type="ECO:0000256" key="6">
    <source>
        <dbReference type="ARBA" id="ARBA00022729"/>
    </source>
</evidence>
<keyword evidence="3" id="KW-0964">Secreted</keyword>
<keyword evidence="9" id="KW-1133">Transmembrane helix</keyword>
<evidence type="ECO:0000256" key="10">
    <source>
        <dbReference type="SAM" id="SignalP"/>
    </source>
</evidence>
<keyword evidence="4" id="KW-0929">Antimicrobial</keyword>
<gene>
    <name evidence="12" type="ORF">ACJMK2_024047</name>
</gene>
<keyword evidence="8" id="KW-0044">Antibiotic</keyword>
<dbReference type="InterPro" id="IPR042307">
    <property type="entry name" value="Reeler_sf"/>
</dbReference>
<dbReference type="Proteomes" id="UP001634394">
    <property type="component" value="Unassembled WGS sequence"/>
</dbReference>
<feature type="transmembrane region" description="Helical" evidence="9">
    <location>
        <begin position="314"/>
        <end position="339"/>
    </location>
</feature>
<evidence type="ECO:0000256" key="5">
    <source>
        <dbReference type="ARBA" id="ARBA00022588"/>
    </source>
</evidence>
<dbReference type="AlphaFoldDB" id="A0ABD3T663"/>
<comment type="similarity">
    <text evidence="2">Belongs to the insect defense protein family.</text>
</comment>
<dbReference type="PANTHER" id="PTHR45828">
    <property type="entry name" value="CYTOCHROME B561/FERRIC REDUCTASE TRANSMEMBRANE"/>
    <property type="match status" value="1"/>
</dbReference>
<feature type="domain" description="Reelin" evidence="11">
    <location>
        <begin position="238"/>
        <end position="288"/>
    </location>
</feature>
<dbReference type="GO" id="GO:0045087">
    <property type="term" value="P:innate immune response"/>
    <property type="evidence" value="ECO:0007669"/>
    <property type="project" value="UniProtKB-KW"/>
</dbReference>
<evidence type="ECO:0000313" key="12">
    <source>
        <dbReference type="EMBL" id="KAL3832400.1"/>
    </source>
</evidence>
<evidence type="ECO:0000259" key="11">
    <source>
        <dbReference type="Pfam" id="PF02014"/>
    </source>
</evidence>
<dbReference type="InterPro" id="IPR002861">
    <property type="entry name" value="Reeler_dom"/>
</dbReference>
<evidence type="ECO:0000313" key="13">
    <source>
        <dbReference type="Proteomes" id="UP001634394"/>
    </source>
</evidence>
<organism evidence="12 13">
    <name type="scientific">Sinanodonta woodiana</name>
    <name type="common">Chinese pond mussel</name>
    <name type="synonym">Anodonta woodiana</name>
    <dbReference type="NCBI Taxonomy" id="1069815"/>
    <lineage>
        <taxon>Eukaryota</taxon>
        <taxon>Metazoa</taxon>
        <taxon>Spiralia</taxon>
        <taxon>Lophotrochozoa</taxon>
        <taxon>Mollusca</taxon>
        <taxon>Bivalvia</taxon>
        <taxon>Autobranchia</taxon>
        <taxon>Heteroconchia</taxon>
        <taxon>Palaeoheterodonta</taxon>
        <taxon>Unionida</taxon>
        <taxon>Unionoidea</taxon>
        <taxon>Unionidae</taxon>
        <taxon>Unioninae</taxon>
        <taxon>Sinanodonta</taxon>
    </lineage>
</organism>
<comment type="subcellular location">
    <subcellularLocation>
        <location evidence="1">Secreted</location>
    </subcellularLocation>
</comment>
<sequence>MKNLLAVFFIVLGHHISFVTGHSTGADPQACTTLRPGHAGTTNQLIASPYSVSTNIQGYVPCTTVPLPGQASNCGVLVRISTNNFAGQNSMSSMFKGFILQAQHLNGQPVQGGEFRYTNEQPIMQHGMMTNQFGQNQIGPNQFGQNQIGPNQFGQNQIVPNQFGQNQIVPNQFGQNQIGPNQFVPNQIGTNQFGQNQIGTNQFGQNQFGVNTHNNPFGVNNQFGMNNPFGMTGGQSVLKLLPCMTPTITHTESSGKTSIVLKWYPSPGLNQPILFAATVVQDYRTYWTNLHSQALYPRPNYDMPTVGASLGGPWFSSAILATPNLLMFLGCLLSFLLFLL</sequence>
<dbReference type="GO" id="GO:0005576">
    <property type="term" value="C:extracellular region"/>
    <property type="evidence" value="ECO:0007669"/>
    <property type="project" value="UniProtKB-SubCell"/>
</dbReference>
<feature type="signal peptide" evidence="10">
    <location>
        <begin position="1"/>
        <end position="21"/>
    </location>
</feature>
<keyword evidence="6 10" id="KW-0732">Signal</keyword>
<evidence type="ECO:0000256" key="4">
    <source>
        <dbReference type="ARBA" id="ARBA00022529"/>
    </source>
</evidence>
<reference evidence="12 13" key="1">
    <citation type="submission" date="2024-11" db="EMBL/GenBank/DDBJ databases">
        <title>Chromosome-level genome assembly of the freshwater bivalve Anodonta woodiana.</title>
        <authorList>
            <person name="Chen X."/>
        </authorList>
    </citation>
    <scope>NUCLEOTIDE SEQUENCE [LARGE SCALE GENOMIC DNA]</scope>
    <source>
        <strain evidence="12">MN2024</strain>
        <tissue evidence="12">Gills</tissue>
    </source>
</reference>
<evidence type="ECO:0000256" key="3">
    <source>
        <dbReference type="ARBA" id="ARBA00022525"/>
    </source>
</evidence>
<keyword evidence="9" id="KW-0472">Membrane</keyword>
<keyword evidence="5" id="KW-0399">Innate immunity</keyword>
<evidence type="ECO:0000256" key="2">
    <source>
        <dbReference type="ARBA" id="ARBA00008501"/>
    </source>
</evidence>
<evidence type="ECO:0000256" key="7">
    <source>
        <dbReference type="ARBA" id="ARBA00022859"/>
    </source>
</evidence>
<dbReference type="Gene3D" id="2.60.40.4060">
    <property type="entry name" value="Reeler domain"/>
    <property type="match status" value="1"/>
</dbReference>
<evidence type="ECO:0000256" key="1">
    <source>
        <dbReference type="ARBA" id="ARBA00004613"/>
    </source>
</evidence>
<feature type="chain" id="PRO_5044757896" description="Reelin domain-containing protein" evidence="10">
    <location>
        <begin position="22"/>
        <end position="340"/>
    </location>
</feature>
<name>A0ABD3T663_SINWO</name>
<dbReference type="GO" id="GO:0042742">
    <property type="term" value="P:defense response to bacterium"/>
    <property type="evidence" value="ECO:0007669"/>
    <property type="project" value="UniProtKB-KW"/>
</dbReference>
<dbReference type="EMBL" id="JBJQND010000019">
    <property type="protein sequence ID" value="KAL3832400.1"/>
    <property type="molecule type" value="Genomic_DNA"/>
</dbReference>
<keyword evidence="13" id="KW-1185">Reference proteome</keyword>
<evidence type="ECO:0000256" key="9">
    <source>
        <dbReference type="SAM" id="Phobius"/>
    </source>
</evidence>
<dbReference type="InterPro" id="IPR051237">
    <property type="entry name" value="Ferric-chelate_Red/DefProt"/>
</dbReference>
<dbReference type="Pfam" id="PF02014">
    <property type="entry name" value="Reeler"/>
    <property type="match status" value="1"/>
</dbReference>
<comment type="caution">
    <text evidence="12">The sequence shown here is derived from an EMBL/GenBank/DDBJ whole genome shotgun (WGS) entry which is preliminary data.</text>
</comment>
<accession>A0ABD3T663</accession>
<keyword evidence="9" id="KW-0812">Transmembrane</keyword>
<protein>
    <recommendedName>
        <fullName evidence="11">Reelin domain-containing protein</fullName>
    </recommendedName>
</protein>
<dbReference type="PANTHER" id="PTHR45828:SF9">
    <property type="entry name" value="CELL WALL INTEGRITY AND STRESS RESPONSE COMPONENT 4-LIKE-RELATED"/>
    <property type="match status" value="1"/>
</dbReference>
<keyword evidence="7" id="KW-0391">Immunity</keyword>